<dbReference type="InterPro" id="IPR036291">
    <property type="entry name" value="NAD(P)-bd_dom_sf"/>
</dbReference>
<dbReference type="InterPro" id="IPR013752">
    <property type="entry name" value="KPA_reductase"/>
</dbReference>
<accession>A0A5Q5BJF5</accession>
<reference evidence="14" key="1">
    <citation type="submission" date="2006-06" db="EMBL/GenBank/DDBJ databases">
        <title>Complete sequence of chromosome of Mycobacterium sp. MCS.</title>
        <authorList>
            <consortium name="US DOE Joint Genome Institute"/>
            <person name="Copeland A."/>
            <person name="Lucas S."/>
            <person name="Lapidus A."/>
            <person name="Barry K."/>
            <person name="Detter J.C."/>
            <person name="Glavina del Rio T."/>
            <person name="Hammon N."/>
            <person name="Israni S."/>
            <person name="Dalin E."/>
            <person name="Tice H."/>
            <person name="Pitluck S."/>
            <person name="Martinez M."/>
            <person name="Schmutz J."/>
            <person name="Larimer F."/>
            <person name="Land M."/>
            <person name="Hauser L."/>
            <person name="Kyrpides N."/>
            <person name="Kim E."/>
            <person name="Miller C.D."/>
            <person name="Hughes J.E."/>
            <person name="Anderson A.J."/>
            <person name="Sims R.C."/>
            <person name="Richardson P."/>
        </authorList>
    </citation>
    <scope>NUCLEOTIDE SEQUENCE [LARGE SCALE GENOMIC DNA]</scope>
    <source>
        <strain evidence="14">MCS</strain>
    </source>
</reference>
<evidence type="ECO:0000313" key="14">
    <source>
        <dbReference type="EMBL" id="ABG08415.1"/>
    </source>
</evidence>
<dbReference type="Gene3D" id="3.40.50.720">
    <property type="entry name" value="NAD(P)-binding Rossmann-like Domain"/>
    <property type="match status" value="1"/>
</dbReference>
<dbReference type="SUPFAM" id="SSF51735">
    <property type="entry name" value="NAD(P)-binding Rossmann-fold domains"/>
    <property type="match status" value="1"/>
</dbReference>
<evidence type="ECO:0000256" key="11">
    <source>
        <dbReference type="RuleBase" id="RU362068"/>
    </source>
</evidence>
<dbReference type="GO" id="GO:0050661">
    <property type="term" value="F:NADP binding"/>
    <property type="evidence" value="ECO:0007669"/>
    <property type="project" value="TreeGrafter"/>
</dbReference>
<dbReference type="InterPro" id="IPR013332">
    <property type="entry name" value="KPR_N"/>
</dbReference>
<dbReference type="PANTHER" id="PTHR43765">
    <property type="entry name" value="2-DEHYDROPANTOATE 2-REDUCTASE-RELATED"/>
    <property type="match status" value="1"/>
</dbReference>
<dbReference type="GO" id="GO:0015940">
    <property type="term" value="P:pantothenate biosynthetic process"/>
    <property type="evidence" value="ECO:0007669"/>
    <property type="project" value="UniProtKB-UniPathway"/>
</dbReference>
<dbReference type="InterPro" id="IPR003710">
    <property type="entry name" value="ApbA"/>
</dbReference>
<evidence type="ECO:0000256" key="6">
    <source>
        <dbReference type="ARBA" id="ARBA00022655"/>
    </source>
</evidence>
<dbReference type="SUPFAM" id="SSF48179">
    <property type="entry name" value="6-phosphogluconate dehydrogenase C-terminal domain-like"/>
    <property type="match status" value="1"/>
</dbReference>
<dbReference type="GO" id="GO:0008677">
    <property type="term" value="F:2-dehydropantoate 2-reductase activity"/>
    <property type="evidence" value="ECO:0007669"/>
    <property type="project" value="UniProtKB-EC"/>
</dbReference>
<dbReference type="EMBL" id="CP000384">
    <property type="protein sequence ID" value="ABG08415.1"/>
    <property type="molecule type" value="Genomic_DNA"/>
</dbReference>
<feature type="domain" description="Ketopantoate reductase C-terminal" evidence="13">
    <location>
        <begin position="193"/>
        <end position="313"/>
    </location>
</feature>
<dbReference type="KEGG" id="mmc:Mmcs_2307"/>
<keyword evidence="8 11" id="KW-0560">Oxidoreductase</keyword>
<evidence type="ECO:0000256" key="3">
    <source>
        <dbReference type="ARBA" id="ARBA00007870"/>
    </source>
</evidence>
<evidence type="ECO:0000256" key="2">
    <source>
        <dbReference type="ARBA" id="ARBA00004994"/>
    </source>
</evidence>
<dbReference type="NCBIfam" id="TIGR00745">
    <property type="entry name" value="apbA_panE"/>
    <property type="match status" value="1"/>
</dbReference>
<evidence type="ECO:0000259" key="13">
    <source>
        <dbReference type="Pfam" id="PF08546"/>
    </source>
</evidence>
<keyword evidence="7 11" id="KW-0521">NADP</keyword>
<dbReference type="UniPathway" id="UPA00028">
    <property type="reaction ID" value="UER00004"/>
</dbReference>
<evidence type="ECO:0000256" key="10">
    <source>
        <dbReference type="ARBA" id="ARBA00048793"/>
    </source>
</evidence>
<keyword evidence="6 11" id="KW-0566">Pantothenate biosynthesis</keyword>
<protein>
    <recommendedName>
        <fullName evidence="5 11">2-dehydropantoate 2-reductase</fullName>
        <ecNumber evidence="4 11">1.1.1.169</ecNumber>
    </recommendedName>
    <alternativeName>
        <fullName evidence="9 11">Ketopantoate reductase</fullName>
    </alternativeName>
</protein>
<comment type="pathway">
    <text evidence="2 11">Cofactor biosynthesis; (R)-pantothenate biosynthesis; (R)-pantoate from 3-methyl-2-oxobutanoate: step 2/2.</text>
</comment>
<dbReference type="Pfam" id="PF02558">
    <property type="entry name" value="ApbA"/>
    <property type="match status" value="1"/>
</dbReference>
<dbReference type="NCBIfam" id="NF005091">
    <property type="entry name" value="PRK06522.2-2"/>
    <property type="match status" value="1"/>
</dbReference>
<dbReference type="AlphaFoldDB" id="A0A5Q5BJF5"/>
<evidence type="ECO:0000256" key="4">
    <source>
        <dbReference type="ARBA" id="ARBA00013014"/>
    </source>
</evidence>
<evidence type="ECO:0000259" key="12">
    <source>
        <dbReference type="Pfam" id="PF02558"/>
    </source>
</evidence>
<comment type="function">
    <text evidence="1 11">Catalyzes the NADPH-dependent reduction of ketopantoate into pantoic acid.</text>
</comment>
<dbReference type="InterPro" id="IPR013328">
    <property type="entry name" value="6PGD_dom2"/>
</dbReference>
<proteinExistence type="inferred from homology"/>
<sequence>MGGAGQRHSLVGGRGASPAVAWAIVTTRIALVGPGAIGATMAALLHEAGRPVLLCGRTARSSLEVRPDDREPIVIPGPVHTDPADVDGPVDVVLLAVKDTQNEAAAPWLSRLCGSRTVVCALQNGVEQVERVGRFCPDATVVPAAVWMSAETSGPGQVRLRTDARVVLPATEAAAMLADTLATPHLSVACDPDFASAAWRKLLVNAVVGLMVLTGRRSGMFRRDDIAALGRRYLAECLAVARADGAALGDEVVDEVIGMLAAGPPDITTSMLTDREAGRALEWDIRNGVIARKGAAYGIATPISDIVVPLLAAAGEGPG</sequence>
<evidence type="ECO:0000256" key="9">
    <source>
        <dbReference type="ARBA" id="ARBA00032024"/>
    </source>
</evidence>
<dbReference type="NCBIfam" id="NF009541">
    <property type="entry name" value="PRK12921.1-1"/>
    <property type="match status" value="1"/>
</dbReference>
<dbReference type="InterPro" id="IPR050838">
    <property type="entry name" value="Ketopantoate_reductase"/>
</dbReference>
<dbReference type="EC" id="1.1.1.169" evidence="4 11"/>
<evidence type="ECO:0000256" key="5">
    <source>
        <dbReference type="ARBA" id="ARBA00019465"/>
    </source>
</evidence>
<comment type="catalytic activity">
    <reaction evidence="10 11">
        <text>(R)-pantoate + NADP(+) = 2-dehydropantoate + NADPH + H(+)</text>
        <dbReference type="Rhea" id="RHEA:16233"/>
        <dbReference type="ChEBI" id="CHEBI:11561"/>
        <dbReference type="ChEBI" id="CHEBI:15378"/>
        <dbReference type="ChEBI" id="CHEBI:15980"/>
        <dbReference type="ChEBI" id="CHEBI:57783"/>
        <dbReference type="ChEBI" id="CHEBI:58349"/>
        <dbReference type="EC" id="1.1.1.169"/>
    </reaction>
</comment>
<dbReference type="Gene3D" id="1.10.1040.10">
    <property type="entry name" value="N-(1-d-carboxylethyl)-l-norvaline Dehydrogenase, domain 2"/>
    <property type="match status" value="1"/>
</dbReference>
<dbReference type="GO" id="GO:0005737">
    <property type="term" value="C:cytoplasm"/>
    <property type="evidence" value="ECO:0007669"/>
    <property type="project" value="TreeGrafter"/>
</dbReference>
<evidence type="ECO:0000256" key="1">
    <source>
        <dbReference type="ARBA" id="ARBA00002919"/>
    </source>
</evidence>
<dbReference type="Pfam" id="PF08546">
    <property type="entry name" value="ApbA_C"/>
    <property type="match status" value="1"/>
</dbReference>
<comment type="similarity">
    <text evidence="3 11">Belongs to the ketopantoate reductase family.</text>
</comment>
<dbReference type="InterPro" id="IPR008927">
    <property type="entry name" value="6-PGluconate_DH-like_C_sf"/>
</dbReference>
<organism evidence="14">
    <name type="scientific">Mycobacterium sp. (strain MCS)</name>
    <dbReference type="NCBI Taxonomy" id="164756"/>
    <lineage>
        <taxon>Bacteria</taxon>
        <taxon>Bacillati</taxon>
        <taxon>Actinomycetota</taxon>
        <taxon>Actinomycetes</taxon>
        <taxon>Mycobacteriales</taxon>
        <taxon>Mycobacteriaceae</taxon>
        <taxon>Mycobacterium</taxon>
    </lineage>
</organism>
<evidence type="ECO:0000256" key="7">
    <source>
        <dbReference type="ARBA" id="ARBA00022857"/>
    </source>
</evidence>
<name>A0A5Q5BJF5_MYCSS</name>
<feature type="domain" description="Ketopantoate reductase N-terminal" evidence="12">
    <location>
        <begin position="29"/>
        <end position="170"/>
    </location>
</feature>
<evidence type="ECO:0000256" key="8">
    <source>
        <dbReference type="ARBA" id="ARBA00023002"/>
    </source>
</evidence>
<dbReference type="PANTHER" id="PTHR43765:SF2">
    <property type="entry name" value="2-DEHYDROPANTOATE 2-REDUCTASE"/>
    <property type="match status" value="1"/>
</dbReference>
<gene>
    <name evidence="14" type="ordered locus">Mmcs_2307</name>
</gene>